<dbReference type="KEGG" id="pzh:CX676_10890"/>
<keyword evidence="4" id="KW-1185">Reference proteome</keyword>
<protein>
    <submittedName>
        <fullName evidence="3">Uncharacterized protein</fullName>
    </submittedName>
</protein>
<evidence type="ECO:0000256" key="1">
    <source>
        <dbReference type="SAM" id="MobiDB-lite"/>
    </source>
</evidence>
<feature type="transmembrane region" description="Helical" evidence="2">
    <location>
        <begin position="45"/>
        <end position="62"/>
    </location>
</feature>
<feature type="transmembrane region" description="Helical" evidence="2">
    <location>
        <begin position="152"/>
        <end position="176"/>
    </location>
</feature>
<name>A0A2H5EZ81_9RHOB</name>
<feature type="compositionally biased region" description="Polar residues" evidence="1">
    <location>
        <begin position="202"/>
        <end position="213"/>
    </location>
</feature>
<feature type="transmembrane region" description="Helical" evidence="2">
    <location>
        <begin position="18"/>
        <end position="38"/>
    </location>
</feature>
<feature type="compositionally biased region" description="Basic and acidic residues" evidence="1">
    <location>
        <begin position="190"/>
        <end position="200"/>
    </location>
</feature>
<proteinExistence type="predicted"/>
<accession>A0A2H5EZ81</accession>
<keyword evidence="2" id="KW-0472">Membrane</keyword>
<feature type="transmembrane region" description="Helical" evidence="2">
    <location>
        <begin position="121"/>
        <end position="140"/>
    </location>
</feature>
<dbReference type="AlphaFoldDB" id="A0A2H5EZ81"/>
<evidence type="ECO:0000313" key="4">
    <source>
        <dbReference type="Proteomes" id="UP000234530"/>
    </source>
</evidence>
<gene>
    <name evidence="3" type="ORF">CX676_10890</name>
</gene>
<dbReference type="EMBL" id="CP025430">
    <property type="protein sequence ID" value="AUH64608.1"/>
    <property type="molecule type" value="Genomic_DNA"/>
</dbReference>
<feature type="region of interest" description="Disordered" evidence="1">
    <location>
        <begin position="190"/>
        <end position="242"/>
    </location>
</feature>
<reference evidence="3 4" key="1">
    <citation type="journal article" date="2013" name="Antonie Van Leeuwenhoek">
        <title>Paracoccus zhejiangensis sp. nov., isolated from activated sludge in wastewater-treatment system.</title>
        <authorList>
            <person name="Wu Z.G."/>
            <person name="Zhang D.F."/>
            <person name="Liu Y.L."/>
            <person name="Wang F."/>
            <person name="Jiang X."/>
            <person name="Li C."/>
            <person name="Li S.P."/>
            <person name="Hong Q."/>
            <person name="Li W.J."/>
        </authorList>
    </citation>
    <scope>NUCLEOTIDE SEQUENCE [LARGE SCALE GENOMIC DNA]</scope>
    <source>
        <strain evidence="3 4">J6</strain>
    </source>
</reference>
<evidence type="ECO:0000256" key="2">
    <source>
        <dbReference type="SAM" id="Phobius"/>
    </source>
</evidence>
<organism evidence="3 4">
    <name type="scientific">Paracoccus zhejiangensis</name>
    <dbReference type="NCBI Taxonomy" id="1077935"/>
    <lineage>
        <taxon>Bacteria</taxon>
        <taxon>Pseudomonadati</taxon>
        <taxon>Pseudomonadota</taxon>
        <taxon>Alphaproteobacteria</taxon>
        <taxon>Rhodobacterales</taxon>
        <taxon>Paracoccaceae</taxon>
        <taxon>Paracoccus</taxon>
    </lineage>
</organism>
<sequence>MIGCLGGDWTPAFGDRGVLAWITVLAYLACAALSVAVWRGVDQRALRRFWGAMAIVMLFLAVNKQLDLQTALNETGRCISMAQGWHDYRRYAQMLFIILVVVAVALVFKRGSQMMRGHMQSHWLALAGAALVCGYVLIRASSLHSVDAIGNLSVLGLSVNFLLENAGLVLIALNATRLLRLRSARRAAERAAEDERRQAEETMSQTTGMTSPRRTVGPTAGASKGEAAEAPRPFRPLKPRGH</sequence>
<dbReference type="Proteomes" id="UP000234530">
    <property type="component" value="Chromosome"/>
</dbReference>
<feature type="transmembrane region" description="Helical" evidence="2">
    <location>
        <begin position="91"/>
        <end position="109"/>
    </location>
</feature>
<keyword evidence="2" id="KW-0812">Transmembrane</keyword>
<keyword evidence="2" id="KW-1133">Transmembrane helix</keyword>
<evidence type="ECO:0000313" key="3">
    <source>
        <dbReference type="EMBL" id="AUH64608.1"/>
    </source>
</evidence>